<keyword evidence="7" id="KW-1185">Reference proteome</keyword>
<gene>
    <name evidence="6" type="ORF">SAMN04488040_0725</name>
</gene>
<keyword evidence="2 6" id="KW-0238">DNA-binding</keyword>
<dbReference type="STRING" id="394264.SAMN04488040_0725"/>
<dbReference type="GO" id="GO:0003677">
    <property type="term" value="F:DNA binding"/>
    <property type="evidence" value="ECO:0007669"/>
    <property type="project" value="UniProtKB-KW"/>
</dbReference>
<dbReference type="Pfam" id="PF00392">
    <property type="entry name" value="GntR"/>
    <property type="match status" value="1"/>
</dbReference>
<dbReference type="InterPro" id="IPR008920">
    <property type="entry name" value="TF_FadR/GntR_C"/>
</dbReference>
<dbReference type="Proteomes" id="UP000199239">
    <property type="component" value="Unassembled WGS sequence"/>
</dbReference>
<dbReference type="Pfam" id="PF07729">
    <property type="entry name" value="FCD"/>
    <property type="match status" value="1"/>
</dbReference>
<dbReference type="SUPFAM" id="SSF48008">
    <property type="entry name" value="GntR ligand-binding domain-like"/>
    <property type="match status" value="1"/>
</dbReference>
<dbReference type="SUPFAM" id="SSF46785">
    <property type="entry name" value="Winged helix' DNA-binding domain"/>
    <property type="match status" value="1"/>
</dbReference>
<dbReference type="PANTHER" id="PTHR43537:SF45">
    <property type="entry name" value="GNTR FAMILY REGULATORY PROTEIN"/>
    <property type="match status" value="1"/>
</dbReference>
<feature type="compositionally biased region" description="Pro residues" evidence="4">
    <location>
        <begin position="1"/>
        <end position="12"/>
    </location>
</feature>
<dbReference type="AlphaFoldDB" id="A0A1I6QHH3"/>
<feature type="domain" description="HTH gntR-type" evidence="5">
    <location>
        <begin position="23"/>
        <end position="90"/>
    </location>
</feature>
<accession>A0A1I6QHH3</accession>
<name>A0A1I6QHH3_9RHOB</name>
<evidence type="ECO:0000256" key="4">
    <source>
        <dbReference type="SAM" id="MobiDB-lite"/>
    </source>
</evidence>
<dbReference type="SMART" id="SM00345">
    <property type="entry name" value="HTH_GNTR"/>
    <property type="match status" value="1"/>
</dbReference>
<proteinExistence type="predicted"/>
<dbReference type="Gene3D" id="1.10.10.10">
    <property type="entry name" value="Winged helix-like DNA-binding domain superfamily/Winged helix DNA-binding domain"/>
    <property type="match status" value="1"/>
</dbReference>
<dbReference type="RefSeq" id="WP_245764167.1">
    <property type="nucleotide sequence ID" value="NZ_FPAJ01000001.1"/>
</dbReference>
<protein>
    <submittedName>
        <fullName evidence="6">DNA-binding transcriptional regulator, GntR family</fullName>
    </submittedName>
</protein>
<dbReference type="SMART" id="SM00895">
    <property type="entry name" value="FCD"/>
    <property type="match status" value="1"/>
</dbReference>
<dbReference type="PANTHER" id="PTHR43537">
    <property type="entry name" value="TRANSCRIPTIONAL REGULATOR, GNTR FAMILY"/>
    <property type="match status" value="1"/>
</dbReference>
<evidence type="ECO:0000313" key="7">
    <source>
        <dbReference type="Proteomes" id="UP000199239"/>
    </source>
</evidence>
<dbReference type="Gene3D" id="1.20.120.530">
    <property type="entry name" value="GntR ligand-binding domain-like"/>
    <property type="match status" value="1"/>
</dbReference>
<evidence type="ECO:0000256" key="3">
    <source>
        <dbReference type="ARBA" id="ARBA00023163"/>
    </source>
</evidence>
<dbReference type="InterPro" id="IPR036388">
    <property type="entry name" value="WH-like_DNA-bd_sf"/>
</dbReference>
<organism evidence="6 7">
    <name type="scientific">Sulfitobacter marinus</name>
    <dbReference type="NCBI Taxonomy" id="394264"/>
    <lineage>
        <taxon>Bacteria</taxon>
        <taxon>Pseudomonadati</taxon>
        <taxon>Pseudomonadota</taxon>
        <taxon>Alphaproteobacteria</taxon>
        <taxon>Rhodobacterales</taxon>
        <taxon>Roseobacteraceae</taxon>
        <taxon>Sulfitobacter</taxon>
    </lineage>
</organism>
<dbReference type="GO" id="GO:0003700">
    <property type="term" value="F:DNA-binding transcription factor activity"/>
    <property type="evidence" value="ECO:0007669"/>
    <property type="project" value="InterPro"/>
</dbReference>
<reference evidence="7" key="1">
    <citation type="submission" date="2016-10" db="EMBL/GenBank/DDBJ databases">
        <authorList>
            <person name="Varghese N."/>
            <person name="Submissions S."/>
        </authorList>
    </citation>
    <scope>NUCLEOTIDE SEQUENCE [LARGE SCALE GENOMIC DNA]</scope>
    <source>
        <strain evidence="7">DSM 23422</strain>
    </source>
</reference>
<evidence type="ECO:0000313" key="6">
    <source>
        <dbReference type="EMBL" id="SFS51760.1"/>
    </source>
</evidence>
<evidence type="ECO:0000256" key="2">
    <source>
        <dbReference type="ARBA" id="ARBA00023125"/>
    </source>
</evidence>
<evidence type="ECO:0000256" key="1">
    <source>
        <dbReference type="ARBA" id="ARBA00023015"/>
    </source>
</evidence>
<dbReference type="InterPro" id="IPR011711">
    <property type="entry name" value="GntR_C"/>
</dbReference>
<keyword evidence="3" id="KW-0804">Transcription</keyword>
<dbReference type="PROSITE" id="PS50949">
    <property type="entry name" value="HTH_GNTR"/>
    <property type="match status" value="1"/>
</dbReference>
<evidence type="ECO:0000259" key="5">
    <source>
        <dbReference type="PROSITE" id="PS50949"/>
    </source>
</evidence>
<sequence length="237" mass="26585">MNDQNTPPPANAVPPMRGPLRKTSISQQVYEALRNRIIDLELVPGLNLSRVEIADFYSVSQTPVRDAMLKLEEEGLLVIFPQSKTEVSRINIDQARETQFLRVSLETEVVRKLATSGTDDCVAEAKVIITRQKSAFDADDLPYFQELDRAFHKALFTAAGLENLWHLIDERSGQIDRLRKLNLPVAGKTKEIIKAHSAIVAAIERKDADDAENQVRTHLSGTLGQIDMIMARHPAFF</sequence>
<feature type="region of interest" description="Disordered" evidence="4">
    <location>
        <begin position="1"/>
        <end position="20"/>
    </location>
</feature>
<dbReference type="EMBL" id="FPAJ01000001">
    <property type="protein sequence ID" value="SFS51760.1"/>
    <property type="molecule type" value="Genomic_DNA"/>
</dbReference>
<dbReference type="CDD" id="cd07377">
    <property type="entry name" value="WHTH_GntR"/>
    <property type="match status" value="1"/>
</dbReference>
<dbReference type="InterPro" id="IPR000524">
    <property type="entry name" value="Tscrpt_reg_HTH_GntR"/>
</dbReference>
<keyword evidence="1" id="KW-0805">Transcription regulation</keyword>
<dbReference type="InterPro" id="IPR036390">
    <property type="entry name" value="WH_DNA-bd_sf"/>
</dbReference>